<dbReference type="AlphaFoldDB" id="A0A4Y8PZ39"/>
<name>A0A4Y8PZ39_9BACL</name>
<dbReference type="EMBL" id="MYFO01000020">
    <property type="protein sequence ID" value="TFE86196.1"/>
    <property type="molecule type" value="Genomic_DNA"/>
</dbReference>
<protein>
    <submittedName>
        <fullName evidence="1">Uncharacterized protein</fullName>
    </submittedName>
</protein>
<gene>
    <name evidence="1" type="ORF">B5M42_15235</name>
</gene>
<evidence type="ECO:0000313" key="1">
    <source>
        <dbReference type="EMBL" id="TFE86196.1"/>
    </source>
</evidence>
<dbReference type="RefSeq" id="WP_167690019.1">
    <property type="nucleotide sequence ID" value="NZ_MYFO02000005.1"/>
</dbReference>
<dbReference type="Proteomes" id="UP000298246">
    <property type="component" value="Unassembled WGS sequence"/>
</dbReference>
<keyword evidence="2" id="KW-1185">Reference proteome</keyword>
<accession>A0A4Y8PZ39</accession>
<sequence length="67" mass="8132">MISFNVNEWLDEYNDYLKLYEMFGDKQYLQEAEEALNSLRAFLRRSDAHARIEHAVKQPEKQKLHFI</sequence>
<reference evidence="1 2" key="1">
    <citation type="submission" date="2017-03" db="EMBL/GenBank/DDBJ databases">
        <title>Isolation of Levoglucosan Utilizing Bacteria.</title>
        <authorList>
            <person name="Arya A.S."/>
        </authorList>
    </citation>
    <scope>NUCLEOTIDE SEQUENCE [LARGE SCALE GENOMIC DNA]</scope>
    <source>
        <strain evidence="1 2">MEC069</strain>
    </source>
</reference>
<proteinExistence type="predicted"/>
<organism evidence="1 2">
    <name type="scientific">Paenibacillus athensensis</name>
    <dbReference type="NCBI Taxonomy" id="1967502"/>
    <lineage>
        <taxon>Bacteria</taxon>
        <taxon>Bacillati</taxon>
        <taxon>Bacillota</taxon>
        <taxon>Bacilli</taxon>
        <taxon>Bacillales</taxon>
        <taxon>Paenibacillaceae</taxon>
        <taxon>Paenibacillus</taxon>
    </lineage>
</organism>
<comment type="caution">
    <text evidence="1">The sequence shown here is derived from an EMBL/GenBank/DDBJ whole genome shotgun (WGS) entry which is preliminary data.</text>
</comment>
<evidence type="ECO:0000313" key="2">
    <source>
        <dbReference type="Proteomes" id="UP000298246"/>
    </source>
</evidence>